<dbReference type="GO" id="GO:0005829">
    <property type="term" value="C:cytosol"/>
    <property type="evidence" value="ECO:0007669"/>
    <property type="project" value="TreeGrafter"/>
</dbReference>
<dbReference type="PANTHER" id="PTHR31760">
    <property type="entry name" value="S-ADENOSYL-L-METHIONINE-DEPENDENT METHYLTRANSFERASES SUPERFAMILY PROTEIN"/>
    <property type="match status" value="1"/>
</dbReference>
<comment type="function">
    <text evidence="6">Specifically methylates the N7 position of guanine in position 527 of 16S rRNA.</text>
</comment>
<dbReference type="Proteomes" id="UP000439914">
    <property type="component" value="Unassembled WGS sequence"/>
</dbReference>
<comment type="similarity">
    <text evidence="6">Belongs to the methyltransferase superfamily. RNA methyltransferase RsmG family.</text>
</comment>
<keyword evidence="1 6" id="KW-0963">Cytoplasm</keyword>
<dbReference type="AlphaFoldDB" id="A0A6I4U709"/>
<feature type="binding site" evidence="6">
    <location>
        <begin position="106"/>
        <end position="107"/>
    </location>
    <ligand>
        <name>S-adenosyl-L-methionine</name>
        <dbReference type="ChEBI" id="CHEBI:59789"/>
    </ligand>
</feature>
<dbReference type="SUPFAM" id="SSF53335">
    <property type="entry name" value="S-adenosyl-L-methionine-dependent methyltransferases"/>
    <property type="match status" value="1"/>
</dbReference>
<keyword evidence="3 6" id="KW-0489">Methyltransferase</keyword>
<dbReference type="GO" id="GO:0070043">
    <property type="term" value="F:rRNA (guanine-N7-)-methyltransferase activity"/>
    <property type="evidence" value="ECO:0007669"/>
    <property type="project" value="UniProtKB-UniRule"/>
</dbReference>
<evidence type="ECO:0000313" key="9">
    <source>
        <dbReference type="Proteomes" id="UP000439914"/>
    </source>
</evidence>
<dbReference type="PIRSF" id="PIRSF003078">
    <property type="entry name" value="GidB"/>
    <property type="match status" value="1"/>
</dbReference>
<keyword evidence="5 6" id="KW-0949">S-adenosyl-L-methionine</keyword>
<protein>
    <recommendedName>
        <fullName evidence="6">Ribosomal RNA small subunit methyltransferase G</fullName>
        <ecNumber evidence="6">2.1.1.170</ecNumber>
    </recommendedName>
    <alternativeName>
        <fullName evidence="6">16S rRNA 7-methylguanosine methyltransferase</fullName>
        <shortName evidence="6">16S rRNA m7G methyltransferase</shortName>
    </alternativeName>
</protein>
<organism evidence="8 9">
    <name type="scientific">Qipengyuania citrea</name>
    <dbReference type="NCBI Taxonomy" id="225971"/>
    <lineage>
        <taxon>Bacteria</taxon>
        <taxon>Pseudomonadati</taxon>
        <taxon>Pseudomonadota</taxon>
        <taxon>Alphaproteobacteria</taxon>
        <taxon>Sphingomonadales</taxon>
        <taxon>Erythrobacteraceae</taxon>
        <taxon>Qipengyuania</taxon>
    </lineage>
</organism>
<comment type="subcellular location">
    <subcellularLocation>
        <location evidence="6">Cytoplasm</location>
    </subcellularLocation>
</comment>
<dbReference type="EMBL" id="JAUSWK010000002">
    <property type="protein sequence ID" value="MDQ0566536.1"/>
    <property type="molecule type" value="Genomic_DNA"/>
</dbReference>
<comment type="caution">
    <text evidence="8">The sequence shown here is derived from an EMBL/GenBank/DDBJ whole genome shotgun (WGS) entry which is preliminary data.</text>
</comment>
<evidence type="ECO:0000313" key="8">
    <source>
        <dbReference type="EMBL" id="MXP34891.1"/>
    </source>
</evidence>
<proteinExistence type="inferred from homology"/>
<evidence type="ECO:0000256" key="5">
    <source>
        <dbReference type="ARBA" id="ARBA00022691"/>
    </source>
</evidence>
<dbReference type="InterPro" id="IPR003682">
    <property type="entry name" value="rRNA_ssu_MeTfrase_G"/>
</dbReference>
<keyword evidence="4 6" id="KW-0808">Transferase</keyword>
<evidence type="ECO:0000256" key="2">
    <source>
        <dbReference type="ARBA" id="ARBA00022552"/>
    </source>
</evidence>
<dbReference type="PANTHER" id="PTHR31760:SF0">
    <property type="entry name" value="S-ADENOSYL-L-METHIONINE-DEPENDENT METHYLTRANSFERASES SUPERFAMILY PROTEIN"/>
    <property type="match status" value="1"/>
</dbReference>
<dbReference type="EMBL" id="WTYG01000001">
    <property type="protein sequence ID" value="MXP34891.1"/>
    <property type="molecule type" value="Genomic_DNA"/>
</dbReference>
<evidence type="ECO:0000313" key="10">
    <source>
        <dbReference type="Proteomes" id="UP001238601"/>
    </source>
</evidence>
<reference evidence="7 10" key="2">
    <citation type="submission" date="2023-07" db="EMBL/GenBank/DDBJ databases">
        <title>Genomic Encyclopedia of Type Strains, Phase IV (KMG-IV): sequencing the most valuable type-strain genomes for metagenomic binning, comparative biology and taxonomic classification.</title>
        <authorList>
            <person name="Goeker M."/>
        </authorList>
    </citation>
    <scope>NUCLEOTIDE SEQUENCE [LARGE SCALE GENOMIC DNA]</scope>
    <source>
        <strain evidence="7 10">DSM 14432</strain>
    </source>
</reference>
<comment type="caution">
    <text evidence="6">Lacks conserved residue(s) required for the propagation of feature annotation.</text>
</comment>
<evidence type="ECO:0000313" key="7">
    <source>
        <dbReference type="EMBL" id="MDQ0566536.1"/>
    </source>
</evidence>
<sequence length="189" mass="20757">MDRLAKLSDLLIAENASQNLVAKATIPIVWQRHIADSAQLLELVPATQAPWLDLGSGAGFPGLVIAAMRPDLEVILVESRKRRVDWLERAREGLALENCRVAGCRLEDVERFDAGTISARAFAPLDRLLGLAARFSTKTTDWVLPKGRSAAQEVQGLPKNRRKMFHVEQSQTDPDAGVVVGRGQWSAKP</sequence>
<evidence type="ECO:0000256" key="3">
    <source>
        <dbReference type="ARBA" id="ARBA00022603"/>
    </source>
</evidence>
<evidence type="ECO:0000256" key="1">
    <source>
        <dbReference type="ARBA" id="ARBA00022490"/>
    </source>
</evidence>
<accession>A0A6I4U709</accession>
<dbReference type="InterPro" id="IPR029063">
    <property type="entry name" value="SAM-dependent_MTases_sf"/>
</dbReference>
<dbReference type="EC" id="2.1.1.170" evidence="6"/>
<evidence type="ECO:0000256" key="6">
    <source>
        <dbReference type="HAMAP-Rule" id="MF_00074"/>
    </source>
</evidence>
<name>A0A6I4U709_9SPHN</name>
<dbReference type="Pfam" id="PF02527">
    <property type="entry name" value="GidB"/>
    <property type="match status" value="1"/>
</dbReference>
<gene>
    <name evidence="6 8" type="primary">rsmG</name>
    <name evidence="8" type="ORF">GRI55_03800</name>
    <name evidence="7" type="ORF">QOZ97_002069</name>
</gene>
<feature type="binding site" evidence="6">
    <location>
        <position position="55"/>
    </location>
    <ligand>
        <name>S-adenosyl-L-methionine</name>
        <dbReference type="ChEBI" id="CHEBI:59789"/>
    </ligand>
</feature>
<evidence type="ECO:0000256" key="4">
    <source>
        <dbReference type="ARBA" id="ARBA00022679"/>
    </source>
</evidence>
<feature type="binding site" evidence="6">
    <location>
        <position position="60"/>
    </location>
    <ligand>
        <name>S-adenosyl-L-methionine</name>
        <dbReference type="ChEBI" id="CHEBI:59789"/>
    </ligand>
</feature>
<feature type="binding site" evidence="6">
    <location>
        <position position="120"/>
    </location>
    <ligand>
        <name>S-adenosyl-L-methionine</name>
        <dbReference type="ChEBI" id="CHEBI:59789"/>
    </ligand>
</feature>
<dbReference type="RefSeq" id="WP_160766239.1">
    <property type="nucleotide sequence ID" value="NZ_JAUSWK010000002.1"/>
</dbReference>
<dbReference type="NCBIfam" id="TIGR00138">
    <property type="entry name" value="rsmG_gidB"/>
    <property type="match status" value="1"/>
</dbReference>
<keyword evidence="10" id="KW-1185">Reference proteome</keyword>
<reference evidence="8 9" key="1">
    <citation type="submission" date="2019-12" db="EMBL/GenBank/DDBJ databases">
        <title>Genomic-based taxomic classification of the family Erythrobacteraceae.</title>
        <authorList>
            <person name="Xu L."/>
        </authorList>
    </citation>
    <scope>NUCLEOTIDE SEQUENCE [LARGE SCALE GENOMIC DNA]</scope>
    <source>
        <strain evidence="8 9">CGMCC 1.8703</strain>
    </source>
</reference>
<dbReference type="Proteomes" id="UP001238601">
    <property type="component" value="Unassembled WGS sequence"/>
</dbReference>
<dbReference type="Gene3D" id="3.40.50.150">
    <property type="entry name" value="Vaccinia Virus protein VP39"/>
    <property type="match status" value="1"/>
</dbReference>
<keyword evidence="2 6" id="KW-0698">rRNA processing</keyword>
<comment type="catalytic activity">
    <reaction evidence="6">
        <text>guanosine(527) in 16S rRNA + S-adenosyl-L-methionine = N(7)-methylguanosine(527) in 16S rRNA + S-adenosyl-L-homocysteine</text>
        <dbReference type="Rhea" id="RHEA:42732"/>
        <dbReference type="Rhea" id="RHEA-COMP:10209"/>
        <dbReference type="Rhea" id="RHEA-COMP:10210"/>
        <dbReference type="ChEBI" id="CHEBI:57856"/>
        <dbReference type="ChEBI" id="CHEBI:59789"/>
        <dbReference type="ChEBI" id="CHEBI:74269"/>
        <dbReference type="ChEBI" id="CHEBI:74480"/>
        <dbReference type="EC" id="2.1.1.170"/>
    </reaction>
</comment>
<dbReference type="HAMAP" id="MF_00074">
    <property type="entry name" value="16SrRNA_methyltr_G"/>
    <property type="match status" value="1"/>
</dbReference>
<dbReference type="GeneID" id="93686901"/>